<dbReference type="GO" id="GO:0006707">
    <property type="term" value="P:cholesterol catabolic process"/>
    <property type="evidence" value="ECO:0007669"/>
    <property type="project" value="TreeGrafter"/>
</dbReference>
<dbReference type="InterPro" id="IPR002397">
    <property type="entry name" value="Cyt_P450_B"/>
</dbReference>
<dbReference type="Gene3D" id="1.10.630.10">
    <property type="entry name" value="Cytochrome P450"/>
    <property type="match status" value="1"/>
</dbReference>
<dbReference type="OrthoDB" id="5241086at2"/>
<dbReference type="InterPro" id="IPR001128">
    <property type="entry name" value="Cyt_P450"/>
</dbReference>
<name>A0A223S0T9_9ACTN</name>
<dbReference type="PRINTS" id="PR00359">
    <property type="entry name" value="BP450"/>
</dbReference>
<evidence type="ECO:0000313" key="2">
    <source>
        <dbReference type="EMBL" id="ASU81753.1"/>
    </source>
</evidence>
<protein>
    <submittedName>
        <fullName evidence="2">Cytochrome P450</fullName>
    </submittedName>
</protein>
<dbReference type="GO" id="GO:0036199">
    <property type="term" value="F:cholest-4-en-3-one 26-monooxygenase activity"/>
    <property type="evidence" value="ECO:0007669"/>
    <property type="project" value="TreeGrafter"/>
</dbReference>
<dbReference type="CDD" id="cd11033">
    <property type="entry name" value="CYP142-like"/>
    <property type="match status" value="1"/>
</dbReference>
<dbReference type="EMBL" id="CP022753">
    <property type="protein sequence ID" value="ASU81753.1"/>
    <property type="molecule type" value="Genomic_DNA"/>
</dbReference>
<dbReference type="InterPro" id="IPR036396">
    <property type="entry name" value="Cyt_P450_sf"/>
</dbReference>
<dbReference type="PANTHER" id="PTHR46696">
    <property type="entry name" value="P450, PUTATIVE (EUROFUNG)-RELATED"/>
    <property type="match status" value="1"/>
</dbReference>
<organism evidence="2 3">
    <name type="scientific">Nocardiopsis gilva YIM 90087</name>
    <dbReference type="NCBI Taxonomy" id="1235441"/>
    <lineage>
        <taxon>Bacteria</taxon>
        <taxon>Bacillati</taxon>
        <taxon>Actinomycetota</taxon>
        <taxon>Actinomycetes</taxon>
        <taxon>Streptosporangiales</taxon>
        <taxon>Nocardiopsidaceae</taxon>
        <taxon>Nocardiopsis</taxon>
    </lineage>
</organism>
<dbReference type="Pfam" id="PF00067">
    <property type="entry name" value="p450"/>
    <property type="match status" value="1"/>
</dbReference>
<gene>
    <name evidence="2" type="ORF">CDO52_02185</name>
</gene>
<comment type="similarity">
    <text evidence="1">Belongs to the cytochrome P450 family.</text>
</comment>
<evidence type="ECO:0000313" key="3">
    <source>
        <dbReference type="Proteomes" id="UP000215005"/>
    </source>
</evidence>
<dbReference type="GO" id="GO:0005506">
    <property type="term" value="F:iron ion binding"/>
    <property type="evidence" value="ECO:0007669"/>
    <property type="project" value="InterPro"/>
</dbReference>
<keyword evidence="3" id="KW-1185">Reference proteome</keyword>
<evidence type="ECO:0000256" key="1">
    <source>
        <dbReference type="ARBA" id="ARBA00010617"/>
    </source>
</evidence>
<dbReference type="RefSeq" id="WP_017621674.1">
    <property type="nucleotide sequence ID" value="NZ_ANBG01000434.1"/>
</dbReference>
<proteinExistence type="inferred from homology"/>
<dbReference type="AlphaFoldDB" id="A0A223S0T9"/>
<dbReference type="GO" id="GO:0008395">
    <property type="term" value="F:steroid hydroxylase activity"/>
    <property type="evidence" value="ECO:0007669"/>
    <property type="project" value="TreeGrafter"/>
</dbReference>
<accession>A0A223S0T9</accession>
<dbReference type="GO" id="GO:0020037">
    <property type="term" value="F:heme binding"/>
    <property type="evidence" value="ECO:0007669"/>
    <property type="project" value="InterPro"/>
</dbReference>
<sequence>MSTRPTVSPNELEQIDLASPILHAEYELDEVFRYLRANRPMYWQEPRGEQPGFWVISRYADVNEVYKDKAHFTTENGNALATLLTGGDSASGAMLAVTDGVRHHQLRNVLSKGFSPRMLDLITNSLRATVDELLLAALERGECDAAQDISANVPLGAICDLLEIPQSDRKYLLGLTAHAWSTDHADEPPEEGWVAKNEILLYFSKLLKERRAGDRDDMVSLLANCRIDGDPLNPAEQMANCYGLMIGGDETGRHAITGTILALIENPDQWRALKNGDVDLKTATEEALRWTVPSLHGGRKATGDVVINGQQIKAGDVVSVWISSANRDETVFDAPDEFRLARTPNKHFTFAYGSHYCLGHHLGRMEVYAVLDGLRRLVGDLEQIGEERWIYSSILHGMSSLPIRLRSEG</sequence>
<dbReference type="PANTHER" id="PTHR46696:SF4">
    <property type="entry name" value="BIOTIN BIOSYNTHESIS CYTOCHROME P450"/>
    <property type="match status" value="1"/>
</dbReference>
<dbReference type="KEGG" id="ngv:CDO52_02185"/>
<reference evidence="2 3" key="1">
    <citation type="submission" date="2017-08" db="EMBL/GenBank/DDBJ databases">
        <title>The complete genome sequence of Nocardiopsis gilva YIM 90087.</title>
        <authorList>
            <person name="Yin M."/>
            <person name="Tang S."/>
        </authorList>
    </citation>
    <scope>NUCLEOTIDE SEQUENCE [LARGE SCALE GENOMIC DNA]</scope>
    <source>
        <strain evidence="2 3">YIM 90087</strain>
    </source>
</reference>
<dbReference type="SUPFAM" id="SSF48264">
    <property type="entry name" value="Cytochrome P450"/>
    <property type="match status" value="1"/>
</dbReference>
<dbReference type="Proteomes" id="UP000215005">
    <property type="component" value="Chromosome"/>
</dbReference>